<evidence type="ECO:0000256" key="8">
    <source>
        <dbReference type="ARBA" id="ARBA00022777"/>
    </source>
</evidence>
<proteinExistence type="inferred from homology"/>
<dbReference type="PANTHER" id="PTHR34299">
    <property type="entry name" value="DIACYLGLYCEROL KINASE"/>
    <property type="match status" value="1"/>
</dbReference>
<keyword evidence="6 15" id="KW-0812">Transmembrane</keyword>
<comment type="caution">
    <text evidence="16">The sequence shown here is derived from an EMBL/GenBank/DDBJ whole genome shotgun (WGS) entry which is preliminary data.</text>
</comment>
<keyword evidence="10 15" id="KW-1133">Transmembrane helix</keyword>
<evidence type="ECO:0000256" key="5">
    <source>
        <dbReference type="ARBA" id="ARBA00022679"/>
    </source>
</evidence>
<keyword evidence="8 16" id="KW-0418">Kinase</keyword>
<dbReference type="CDD" id="cd14265">
    <property type="entry name" value="UDPK_IM_like"/>
    <property type="match status" value="1"/>
</dbReference>
<name>A0ABS4BWV3_9FLAO</name>
<keyword evidence="7" id="KW-0547">Nucleotide-binding</keyword>
<dbReference type="InterPro" id="IPR000829">
    <property type="entry name" value="DAGK"/>
</dbReference>
<evidence type="ECO:0000256" key="10">
    <source>
        <dbReference type="ARBA" id="ARBA00022989"/>
    </source>
</evidence>
<dbReference type="InterPro" id="IPR033717">
    <property type="entry name" value="UDPK"/>
</dbReference>
<keyword evidence="13" id="KW-0594">Phospholipid biosynthesis</keyword>
<evidence type="ECO:0000256" key="6">
    <source>
        <dbReference type="ARBA" id="ARBA00022692"/>
    </source>
</evidence>
<evidence type="ECO:0000256" key="1">
    <source>
        <dbReference type="ARBA" id="ARBA00004651"/>
    </source>
</evidence>
<evidence type="ECO:0000256" key="7">
    <source>
        <dbReference type="ARBA" id="ARBA00022741"/>
    </source>
</evidence>
<evidence type="ECO:0000313" key="16">
    <source>
        <dbReference type="EMBL" id="MBP0905073.1"/>
    </source>
</evidence>
<comment type="similarity">
    <text evidence="2">Belongs to the bacterial diacylglycerol kinase family.</text>
</comment>
<dbReference type="PANTHER" id="PTHR34299:SF1">
    <property type="entry name" value="DIACYLGLYCEROL KINASE"/>
    <property type="match status" value="1"/>
</dbReference>
<keyword evidence="9" id="KW-0067">ATP-binding</keyword>
<sequence length="124" mass="13511">MTKKESFVANRIRSVGYAFKGAIILLKKEASVKVQFTIALLVSAAGFFFNISATEWAIQLLAIGLVMSMEGINTAVEEIANFIHPEHHNKIGLIKDIAAGAVFFASIFAIIIGLIIYIPKLFAI</sequence>
<dbReference type="InterPro" id="IPR036945">
    <property type="entry name" value="DAGK_sf"/>
</dbReference>
<gene>
    <name evidence="16" type="ORF">J8H85_14645</name>
</gene>
<evidence type="ECO:0000256" key="3">
    <source>
        <dbReference type="ARBA" id="ARBA00022475"/>
    </source>
</evidence>
<evidence type="ECO:0000256" key="11">
    <source>
        <dbReference type="ARBA" id="ARBA00023098"/>
    </source>
</evidence>
<evidence type="ECO:0000313" key="17">
    <source>
        <dbReference type="Proteomes" id="UP000670776"/>
    </source>
</evidence>
<dbReference type="EMBL" id="JAGJCB010000016">
    <property type="protein sequence ID" value="MBP0905073.1"/>
    <property type="molecule type" value="Genomic_DNA"/>
</dbReference>
<keyword evidence="14" id="KW-1208">Phospholipid metabolism</keyword>
<evidence type="ECO:0000256" key="13">
    <source>
        <dbReference type="ARBA" id="ARBA00023209"/>
    </source>
</evidence>
<evidence type="ECO:0000256" key="4">
    <source>
        <dbReference type="ARBA" id="ARBA00022516"/>
    </source>
</evidence>
<feature type="transmembrane region" description="Helical" evidence="15">
    <location>
        <begin position="34"/>
        <end position="51"/>
    </location>
</feature>
<keyword evidence="12 15" id="KW-0472">Membrane</keyword>
<dbReference type="Gene3D" id="1.10.287.3610">
    <property type="match status" value="1"/>
</dbReference>
<keyword evidence="4" id="KW-0444">Lipid biosynthesis</keyword>
<dbReference type="GO" id="GO:0016301">
    <property type="term" value="F:kinase activity"/>
    <property type="evidence" value="ECO:0007669"/>
    <property type="project" value="UniProtKB-KW"/>
</dbReference>
<accession>A0ABS4BWV3</accession>
<keyword evidence="3" id="KW-1003">Cell membrane</keyword>
<evidence type="ECO:0000256" key="9">
    <source>
        <dbReference type="ARBA" id="ARBA00022840"/>
    </source>
</evidence>
<evidence type="ECO:0000256" key="15">
    <source>
        <dbReference type="SAM" id="Phobius"/>
    </source>
</evidence>
<evidence type="ECO:0000256" key="2">
    <source>
        <dbReference type="ARBA" id="ARBA00005967"/>
    </source>
</evidence>
<dbReference type="RefSeq" id="WP_209655953.1">
    <property type="nucleotide sequence ID" value="NZ_JAGJCB010000016.1"/>
</dbReference>
<comment type="subcellular location">
    <subcellularLocation>
        <location evidence="1">Cell membrane</location>
        <topology evidence="1">Multi-pass membrane protein</topology>
    </subcellularLocation>
</comment>
<keyword evidence="11" id="KW-0443">Lipid metabolism</keyword>
<organism evidence="16 17">
    <name type="scientific">Mariniflexile gromovii</name>
    <dbReference type="NCBI Taxonomy" id="362523"/>
    <lineage>
        <taxon>Bacteria</taxon>
        <taxon>Pseudomonadati</taxon>
        <taxon>Bacteroidota</taxon>
        <taxon>Flavobacteriia</taxon>
        <taxon>Flavobacteriales</taxon>
        <taxon>Flavobacteriaceae</taxon>
        <taxon>Mariniflexile</taxon>
    </lineage>
</organism>
<protein>
    <submittedName>
        <fullName evidence="16">Diacylglycerol kinase family protein</fullName>
    </submittedName>
</protein>
<reference evidence="16 17" key="1">
    <citation type="submission" date="2021-04" db="EMBL/GenBank/DDBJ databases">
        <title>Mariniflexile gromovii gen. nov., sp. nov., a gliding bacterium isolated from the sea urchin Strongylocentrotus intermedius.</title>
        <authorList>
            <person name="Ko S."/>
            <person name="Le V."/>
            <person name="Ahn C.-Y."/>
            <person name="Oh H.-M."/>
        </authorList>
    </citation>
    <scope>NUCLEOTIDE SEQUENCE [LARGE SCALE GENOMIC DNA]</scope>
    <source>
        <strain evidence="16 17">KCTC 12570</strain>
    </source>
</reference>
<dbReference type="Proteomes" id="UP000670776">
    <property type="component" value="Unassembled WGS sequence"/>
</dbReference>
<evidence type="ECO:0000256" key="12">
    <source>
        <dbReference type="ARBA" id="ARBA00023136"/>
    </source>
</evidence>
<evidence type="ECO:0000256" key="14">
    <source>
        <dbReference type="ARBA" id="ARBA00023264"/>
    </source>
</evidence>
<keyword evidence="5" id="KW-0808">Transferase</keyword>
<feature type="transmembrane region" description="Helical" evidence="15">
    <location>
        <begin position="97"/>
        <end position="118"/>
    </location>
</feature>
<keyword evidence="17" id="KW-1185">Reference proteome</keyword>
<dbReference type="Pfam" id="PF01219">
    <property type="entry name" value="DAGK_prokar"/>
    <property type="match status" value="1"/>
</dbReference>